<dbReference type="Pfam" id="PF02515">
    <property type="entry name" value="CoA_transf_3"/>
    <property type="match status" value="1"/>
</dbReference>
<evidence type="ECO:0000256" key="1">
    <source>
        <dbReference type="ARBA" id="ARBA00022679"/>
    </source>
</evidence>
<dbReference type="Gene3D" id="3.30.1540.10">
    <property type="entry name" value="formyl-coa transferase, domain 3"/>
    <property type="match status" value="1"/>
</dbReference>
<dbReference type="GeneID" id="24803211"/>
<evidence type="ECO:0000313" key="2">
    <source>
        <dbReference type="EMBL" id="AKG92029.1"/>
    </source>
</evidence>
<dbReference type="KEGG" id="gah:GAH_00631"/>
<dbReference type="InterPro" id="IPR050483">
    <property type="entry name" value="CoA-transferase_III_domain"/>
</dbReference>
<dbReference type="PATRIC" id="fig|113653.22.peg.631"/>
<keyword evidence="3" id="KW-1185">Reference proteome</keyword>
<dbReference type="STRING" id="113653.GAH_00631"/>
<keyword evidence="1 2" id="KW-0808">Transferase</keyword>
<gene>
    <name evidence="2" type="ORF">GAH_00631</name>
</gene>
<organism evidence="2 3">
    <name type="scientific">Geoglobus ahangari</name>
    <dbReference type="NCBI Taxonomy" id="113653"/>
    <lineage>
        <taxon>Archaea</taxon>
        <taxon>Methanobacteriati</taxon>
        <taxon>Methanobacteriota</taxon>
        <taxon>Archaeoglobi</taxon>
        <taxon>Archaeoglobales</taxon>
        <taxon>Archaeoglobaceae</taxon>
        <taxon>Geoglobus</taxon>
    </lineage>
</organism>
<proteinExistence type="predicted"/>
<protein>
    <submittedName>
        <fullName evidence="2">Putative acyl-CoA transferases/carnitine dehydratase</fullName>
    </submittedName>
</protein>
<sequence>MNEDYFGWTERLFDPEQTFLKPEALRGIRVLDLSQVLIGPETASLFAEFGAEVIKIEPPGMGELLRSVDIWSRFWKGHSQGVMWVQRNKYFFGLNLKHPKGKAIFYELVKQSDIVVENYVPGVMDELGVGYRQLREINPEIIYISISGFGQWGERWNWPSWDATAQAASGASAVSGYQERVPAKLPYYPGDMLGGAAAFMVGMAALYHRERTGEGQYIDVTQAENLARHLSFIWSYVAKKGEDWRRLGNRDASISPANAFKSADGRVVTITALTDGQFRGLCEAMGRAELAEDERFATLPARLRNRDELERIIEEWVSRTNSEEIVRLSAEHGFSAGVARNGMEVYQDEHLRARGSVWFYDDPMFGEMVAAGSPMKMSETPGRIKWSTHPVGYHNRYVLKTLLGFSDDEIEELEREGVIGYWADFIGRKPPEGVDPERDPIFMW</sequence>
<dbReference type="PANTHER" id="PTHR48207:SF3">
    <property type="entry name" value="SUCCINATE--HYDROXYMETHYLGLUTARATE COA-TRANSFERASE"/>
    <property type="match status" value="1"/>
</dbReference>
<dbReference type="AlphaFoldDB" id="A0A0F7IGN2"/>
<dbReference type="GO" id="GO:0008410">
    <property type="term" value="F:CoA-transferase activity"/>
    <property type="evidence" value="ECO:0007669"/>
    <property type="project" value="TreeGrafter"/>
</dbReference>
<name>A0A0F7IGN2_9EURY</name>
<dbReference type="InterPro" id="IPR023606">
    <property type="entry name" value="CoA-Trfase_III_dom_1_sf"/>
</dbReference>
<dbReference type="OrthoDB" id="51528at2157"/>
<dbReference type="SUPFAM" id="SSF89796">
    <property type="entry name" value="CoA-transferase family III (CaiB/BaiF)"/>
    <property type="match status" value="1"/>
</dbReference>
<accession>A0A0F7IGN2</accession>
<dbReference type="HOGENOM" id="CLU_033975_2_0_2"/>
<evidence type="ECO:0000313" key="3">
    <source>
        <dbReference type="Proteomes" id="UP000034723"/>
    </source>
</evidence>
<dbReference type="InterPro" id="IPR003673">
    <property type="entry name" value="CoA-Trfase_fam_III"/>
</dbReference>
<reference evidence="2 3" key="1">
    <citation type="submission" date="2015-04" db="EMBL/GenBank/DDBJ databases">
        <title>The complete genome sequence of the hyperthermophilic, obligate iron-reducing archaeon Geoglobus ahangari strain 234T.</title>
        <authorList>
            <person name="Manzella M.P."/>
            <person name="Holmes D.E."/>
            <person name="Rocheleau J.M."/>
            <person name="Chung A."/>
            <person name="Reguera G."/>
            <person name="Kashefi K."/>
        </authorList>
    </citation>
    <scope>NUCLEOTIDE SEQUENCE [LARGE SCALE GENOMIC DNA]</scope>
    <source>
        <strain evidence="2 3">234</strain>
    </source>
</reference>
<dbReference type="Proteomes" id="UP000034723">
    <property type="component" value="Chromosome"/>
</dbReference>
<dbReference type="Gene3D" id="3.40.50.10540">
    <property type="entry name" value="Crotonobetainyl-coa:carnitine coa-transferase, domain 1"/>
    <property type="match status" value="1"/>
</dbReference>
<dbReference type="PANTHER" id="PTHR48207">
    <property type="entry name" value="SUCCINATE--HYDROXYMETHYLGLUTARATE COA-TRANSFERASE"/>
    <property type="match status" value="1"/>
</dbReference>
<dbReference type="InterPro" id="IPR044855">
    <property type="entry name" value="CoA-Trfase_III_dom3_sf"/>
</dbReference>
<dbReference type="RefSeq" id="WP_048094645.1">
    <property type="nucleotide sequence ID" value="NZ_CP011267.1"/>
</dbReference>
<dbReference type="InParanoid" id="A0A0F7IGN2"/>
<dbReference type="EMBL" id="CP011267">
    <property type="protein sequence ID" value="AKG92029.1"/>
    <property type="molecule type" value="Genomic_DNA"/>
</dbReference>